<dbReference type="NCBIfam" id="TIGR04255">
    <property type="entry name" value="sporadTIGR04255"/>
    <property type="match status" value="1"/>
</dbReference>
<dbReference type="EMBL" id="UOGI01000057">
    <property type="protein sequence ID" value="VAX29656.1"/>
    <property type="molecule type" value="Genomic_DNA"/>
</dbReference>
<name>A0A3B1CGN9_9ZZZZ</name>
<reference evidence="1" key="1">
    <citation type="submission" date="2018-06" db="EMBL/GenBank/DDBJ databases">
        <authorList>
            <person name="Zhirakovskaya E."/>
        </authorList>
    </citation>
    <scope>NUCLEOTIDE SEQUENCE</scope>
</reference>
<evidence type="ECO:0000313" key="1">
    <source>
        <dbReference type="EMBL" id="VAX29656.1"/>
    </source>
</evidence>
<protein>
    <recommendedName>
        <fullName evidence="2">TIGR04255 family protein</fullName>
    </recommendedName>
</protein>
<accession>A0A3B1CGN9</accession>
<dbReference type="InterPro" id="IPR026349">
    <property type="entry name" value="CHP04255"/>
</dbReference>
<sequence length="245" mass="28426">MTKYPIFKKAPITEALIDIRVKLPNDFDVTKMDSIYESISEGYPEKQAQIETQVDLNIKKEESVKTSATKVTGYRYISSDRKQIIQAGRDGFTVSRLKPYIRWEELRDEAFRLWKLYRDITSPECITRVAVRYINNLNIPMPIRDFTEYLTAPPIVPPELPQVVSSFLTRVVIHESSIGANAIITQALEQIVTDVAPIILDIDVFKFQSDGIEEEDAWEIIEKLRHFKNKIFFTSITNKLKEMYK</sequence>
<gene>
    <name evidence="1" type="ORF">MNBD_NITROSPIRAE03-83</name>
</gene>
<dbReference type="AlphaFoldDB" id="A0A3B1CGN9"/>
<evidence type="ECO:0008006" key="2">
    <source>
        <dbReference type="Google" id="ProtNLM"/>
    </source>
</evidence>
<organism evidence="1">
    <name type="scientific">hydrothermal vent metagenome</name>
    <dbReference type="NCBI Taxonomy" id="652676"/>
    <lineage>
        <taxon>unclassified sequences</taxon>
        <taxon>metagenomes</taxon>
        <taxon>ecological metagenomes</taxon>
    </lineage>
</organism>
<proteinExistence type="predicted"/>